<dbReference type="PANTHER" id="PTHR31286:SF153">
    <property type="entry name" value="DUF4283 DOMAIN PROTEIN"/>
    <property type="match status" value="1"/>
</dbReference>
<dbReference type="InterPro" id="IPR040256">
    <property type="entry name" value="At4g02000-like"/>
</dbReference>
<feature type="domain" description="DUF4283" evidence="1">
    <location>
        <begin position="33"/>
        <end position="106"/>
    </location>
</feature>
<accession>A0A392Q2C0</accession>
<evidence type="ECO:0000313" key="2">
    <source>
        <dbReference type="EMBL" id="MCI17989.1"/>
    </source>
</evidence>
<dbReference type="PANTHER" id="PTHR31286">
    <property type="entry name" value="GLYCINE-RICH CELL WALL STRUCTURAL PROTEIN 1.8-LIKE"/>
    <property type="match status" value="1"/>
</dbReference>
<protein>
    <submittedName>
        <fullName evidence="2">DUF4283 domain protein</fullName>
    </submittedName>
</protein>
<reference evidence="2 3" key="1">
    <citation type="journal article" date="2018" name="Front. Plant Sci.">
        <title>Red Clover (Trifolium pratense) and Zigzag Clover (T. medium) - A Picture of Genomic Similarities and Differences.</title>
        <authorList>
            <person name="Dluhosova J."/>
            <person name="Istvanek J."/>
            <person name="Nedelnik J."/>
            <person name="Repkova J."/>
        </authorList>
    </citation>
    <scope>NUCLEOTIDE SEQUENCE [LARGE SCALE GENOMIC DNA]</scope>
    <source>
        <strain evidence="3">cv. 10/8</strain>
        <tissue evidence="2">Leaf</tissue>
    </source>
</reference>
<dbReference type="Proteomes" id="UP000265520">
    <property type="component" value="Unassembled WGS sequence"/>
</dbReference>
<dbReference type="Pfam" id="PF14111">
    <property type="entry name" value="DUF4283"/>
    <property type="match status" value="1"/>
</dbReference>
<feature type="non-terminal residue" evidence="2">
    <location>
        <position position="160"/>
    </location>
</feature>
<name>A0A392Q2C0_9FABA</name>
<dbReference type="EMBL" id="LXQA010107979">
    <property type="protein sequence ID" value="MCI17989.1"/>
    <property type="molecule type" value="Genomic_DNA"/>
</dbReference>
<organism evidence="2 3">
    <name type="scientific">Trifolium medium</name>
    <dbReference type="NCBI Taxonomy" id="97028"/>
    <lineage>
        <taxon>Eukaryota</taxon>
        <taxon>Viridiplantae</taxon>
        <taxon>Streptophyta</taxon>
        <taxon>Embryophyta</taxon>
        <taxon>Tracheophyta</taxon>
        <taxon>Spermatophyta</taxon>
        <taxon>Magnoliopsida</taxon>
        <taxon>eudicotyledons</taxon>
        <taxon>Gunneridae</taxon>
        <taxon>Pentapetalae</taxon>
        <taxon>rosids</taxon>
        <taxon>fabids</taxon>
        <taxon>Fabales</taxon>
        <taxon>Fabaceae</taxon>
        <taxon>Papilionoideae</taxon>
        <taxon>50 kb inversion clade</taxon>
        <taxon>NPAAA clade</taxon>
        <taxon>Hologalegina</taxon>
        <taxon>IRL clade</taxon>
        <taxon>Trifolieae</taxon>
        <taxon>Trifolium</taxon>
    </lineage>
</organism>
<evidence type="ECO:0000259" key="1">
    <source>
        <dbReference type="Pfam" id="PF14111"/>
    </source>
</evidence>
<dbReference type="InterPro" id="IPR025558">
    <property type="entry name" value="DUF4283"/>
</dbReference>
<proteinExistence type="predicted"/>
<dbReference type="AlphaFoldDB" id="A0A392Q2C0"/>
<evidence type="ECO:0000313" key="3">
    <source>
        <dbReference type="Proteomes" id="UP000265520"/>
    </source>
</evidence>
<sequence length="160" mass="18491">MDRFERLTLEEDEADIEVEDEDVAEVEEEINPELCLVGRFLTRRTVRVHMMKLKMSDIWNPVRGVTIKSKDNGRFLFIFYHHRDVQKVLKGGPWFFEKHMLILGSMVGAESPAHVPLYTVPFWVQVHKLPSGLMSEKIGKQIAGAMGEFLEYDANNNSQL</sequence>
<comment type="caution">
    <text evidence="2">The sequence shown here is derived from an EMBL/GenBank/DDBJ whole genome shotgun (WGS) entry which is preliminary data.</text>
</comment>
<keyword evidence="3" id="KW-1185">Reference proteome</keyword>